<evidence type="ECO:0000256" key="2">
    <source>
        <dbReference type="ARBA" id="ARBA00009045"/>
    </source>
</evidence>
<dbReference type="PANTHER" id="PTHR43731:SF14">
    <property type="entry name" value="PRESENILIN-ASSOCIATED RHOMBOID-LIKE PROTEIN, MITOCHONDRIAL"/>
    <property type="match status" value="1"/>
</dbReference>
<gene>
    <name evidence="10" type="ORF">HU137_04565</name>
</gene>
<dbReference type="SUPFAM" id="SSF144091">
    <property type="entry name" value="Rhomboid-like"/>
    <property type="match status" value="1"/>
</dbReference>
<reference evidence="10 11" key="1">
    <citation type="submission" date="2020-07" db="EMBL/GenBank/DDBJ databases">
        <title>Moheibacter lacus sp. nov., a member of the family Flavobacteriaceae isolated from freshwater lake sediment.</title>
        <authorList>
            <person name="Liu Y."/>
        </authorList>
    </citation>
    <scope>NUCLEOTIDE SEQUENCE [LARGE SCALE GENOMIC DNA]</scope>
    <source>
        <strain evidence="10 11">BDHS18</strain>
    </source>
</reference>
<dbReference type="GO" id="GO:0006508">
    <property type="term" value="P:proteolysis"/>
    <property type="evidence" value="ECO:0007669"/>
    <property type="project" value="UniProtKB-KW"/>
</dbReference>
<evidence type="ECO:0000259" key="8">
    <source>
        <dbReference type="Pfam" id="PF01694"/>
    </source>
</evidence>
<keyword evidence="6 7" id="KW-0472">Membrane</keyword>
<protein>
    <submittedName>
        <fullName evidence="10">Rhomboid family intramembrane serine protease</fullName>
    </submittedName>
</protein>
<keyword evidence="5 7" id="KW-1133">Transmembrane helix</keyword>
<dbReference type="InterPro" id="IPR050925">
    <property type="entry name" value="Rhomboid_protease_S54"/>
</dbReference>
<dbReference type="Gene3D" id="1.20.1540.10">
    <property type="entry name" value="Rhomboid-like"/>
    <property type="match status" value="1"/>
</dbReference>
<dbReference type="GO" id="GO:0004252">
    <property type="term" value="F:serine-type endopeptidase activity"/>
    <property type="evidence" value="ECO:0007669"/>
    <property type="project" value="InterPro"/>
</dbReference>
<name>A0A838ZMK7_9FLAO</name>
<keyword evidence="3 7" id="KW-0812">Transmembrane</keyword>
<evidence type="ECO:0000256" key="5">
    <source>
        <dbReference type="ARBA" id="ARBA00022989"/>
    </source>
</evidence>
<comment type="subcellular location">
    <subcellularLocation>
        <location evidence="1">Membrane</location>
        <topology evidence="1">Multi-pass membrane protein</topology>
    </subcellularLocation>
</comment>
<evidence type="ECO:0000256" key="4">
    <source>
        <dbReference type="ARBA" id="ARBA00022801"/>
    </source>
</evidence>
<dbReference type="InterPro" id="IPR035952">
    <property type="entry name" value="Rhomboid-like_sf"/>
</dbReference>
<dbReference type="Pfam" id="PF20216">
    <property type="entry name" value="DUF6576"/>
    <property type="match status" value="1"/>
</dbReference>
<dbReference type="GO" id="GO:0016020">
    <property type="term" value="C:membrane"/>
    <property type="evidence" value="ECO:0007669"/>
    <property type="project" value="UniProtKB-SubCell"/>
</dbReference>
<keyword evidence="11" id="KW-1185">Reference proteome</keyword>
<feature type="transmembrane region" description="Helical" evidence="7">
    <location>
        <begin position="21"/>
        <end position="40"/>
    </location>
</feature>
<dbReference type="InterPro" id="IPR022764">
    <property type="entry name" value="Peptidase_S54_rhomboid_dom"/>
</dbReference>
<evidence type="ECO:0000313" key="10">
    <source>
        <dbReference type="EMBL" id="MBA5629040.1"/>
    </source>
</evidence>
<evidence type="ECO:0000256" key="3">
    <source>
        <dbReference type="ARBA" id="ARBA00022692"/>
    </source>
</evidence>
<proteinExistence type="inferred from homology"/>
<evidence type="ECO:0000313" key="11">
    <source>
        <dbReference type="Proteomes" id="UP000552241"/>
    </source>
</evidence>
<evidence type="ECO:0000256" key="1">
    <source>
        <dbReference type="ARBA" id="ARBA00004141"/>
    </source>
</evidence>
<feature type="domain" description="DUF6576" evidence="9">
    <location>
        <begin position="239"/>
        <end position="276"/>
    </location>
</feature>
<evidence type="ECO:0000256" key="6">
    <source>
        <dbReference type="ARBA" id="ARBA00023136"/>
    </source>
</evidence>
<dbReference type="Proteomes" id="UP000552241">
    <property type="component" value="Unassembled WGS sequence"/>
</dbReference>
<dbReference type="InterPro" id="IPR046483">
    <property type="entry name" value="DUF6576"/>
</dbReference>
<organism evidence="10 11">
    <name type="scientific">Moheibacter lacus</name>
    <dbReference type="NCBI Taxonomy" id="2745851"/>
    <lineage>
        <taxon>Bacteria</taxon>
        <taxon>Pseudomonadati</taxon>
        <taxon>Bacteroidota</taxon>
        <taxon>Flavobacteriia</taxon>
        <taxon>Flavobacteriales</taxon>
        <taxon>Weeksellaceae</taxon>
        <taxon>Moheibacter</taxon>
    </lineage>
</organism>
<keyword evidence="4" id="KW-0378">Hydrolase</keyword>
<sequence length="283" mass="32525">MSDIIQQLKSHYQNGNINIKLIFICVAVFVISILINFLFFRNSVYTIFDYFDAKPSLEQFFSQPWGVLTYTFFHGGIWHLALNMLMVYFVGQMFLRYFRKEDFLTFFLFGSIAGAIFFMGFSYVFNYANGLVGASAAVYAVFFALVAYIPKTKVQLMFININIPLDYVAYGLLVIDLLMILSGNNVGGHVSHIGGAAFGFLYMKQFEKGNDFLGGMIRSLFFREKKSVKTNRRKAARDDYEFNSQKVNKQKDVDKILDKISRSGYESLTKEEKDFLFKQGKNG</sequence>
<feature type="transmembrane region" description="Helical" evidence="7">
    <location>
        <begin position="67"/>
        <end position="91"/>
    </location>
</feature>
<feature type="transmembrane region" description="Helical" evidence="7">
    <location>
        <begin position="131"/>
        <end position="149"/>
    </location>
</feature>
<keyword evidence="10" id="KW-0645">Protease</keyword>
<comment type="similarity">
    <text evidence="2">Belongs to the peptidase S54 family.</text>
</comment>
<evidence type="ECO:0000256" key="7">
    <source>
        <dbReference type="SAM" id="Phobius"/>
    </source>
</evidence>
<feature type="transmembrane region" description="Helical" evidence="7">
    <location>
        <begin position="161"/>
        <end position="180"/>
    </location>
</feature>
<dbReference type="PANTHER" id="PTHR43731">
    <property type="entry name" value="RHOMBOID PROTEASE"/>
    <property type="match status" value="1"/>
</dbReference>
<dbReference type="AlphaFoldDB" id="A0A838ZMK7"/>
<feature type="transmembrane region" description="Helical" evidence="7">
    <location>
        <begin position="103"/>
        <end position="125"/>
    </location>
</feature>
<dbReference type="RefSeq" id="WP_182042608.1">
    <property type="nucleotide sequence ID" value="NZ_JACDZE010000001.1"/>
</dbReference>
<feature type="domain" description="Peptidase S54 rhomboid" evidence="8">
    <location>
        <begin position="63"/>
        <end position="203"/>
    </location>
</feature>
<dbReference type="Pfam" id="PF01694">
    <property type="entry name" value="Rhomboid"/>
    <property type="match status" value="1"/>
</dbReference>
<evidence type="ECO:0000259" key="9">
    <source>
        <dbReference type="Pfam" id="PF20216"/>
    </source>
</evidence>
<comment type="caution">
    <text evidence="10">The sequence shown here is derived from an EMBL/GenBank/DDBJ whole genome shotgun (WGS) entry which is preliminary data.</text>
</comment>
<accession>A0A838ZMK7</accession>
<dbReference type="EMBL" id="JACDZE010000001">
    <property type="protein sequence ID" value="MBA5629040.1"/>
    <property type="molecule type" value="Genomic_DNA"/>
</dbReference>